<sequence>WISQAPWRSCLARCLSPCWRSASGASPSKASTASGRVP</sequence>
<reference evidence="1" key="1">
    <citation type="submission" date="2020-02" db="EMBL/GenBank/DDBJ databases">
        <authorList>
            <person name="Meier V. D."/>
        </authorList>
    </citation>
    <scope>NUCLEOTIDE SEQUENCE</scope>
    <source>
        <strain evidence="1">AVDCRST_MAG77</strain>
    </source>
</reference>
<proteinExistence type="predicted"/>
<dbReference type="EMBL" id="CADCTC010000188">
    <property type="protein sequence ID" value="CAA9274840.1"/>
    <property type="molecule type" value="Genomic_DNA"/>
</dbReference>
<organism evidence="1">
    <name type="scientific">uncultured Chloroflexota bacterium</name>
    <dbReference type="NCBI Taxonomy" id="166587"/>
    <lineage>
        <taxon>Bacteria</taxon>
        <taxon>Bacillati</taxon>
        <taxon>Chloroflexota</taxon>
        <taxon>environmental samples</taxon>
    </lineage>
</organism>
<accession>A0A6J4JAQ7</accession>
<gene>
    <name evidence="1" type="ORF">AVDCRST_MAG77-3366</name>
</gene>
<feature type="non-terminal residue" evidence="1">
    <location>
        <position position="38"/>
    </location>
</feature>
<dbReference type="AlphaFoldDB" id="A0A6J4JAQ7"/>
<name>A0A6J4JAQ7_9CHLR</name>
<protein>
    <submittedName>
        <fullName evidence="1">Uncharacterized protein</fullName>
    </submittedName>
</protein>
<feature type="non-terminal residue" evidence="1">
    <location>
        <position position="1"/>
    </location>
</feature>
<evidence type="ECO:0000313" key="1">
    <source>
        <dbReference type="EMBL" id="CAA9274840.1"/>
    </source>
</evidence>